<reference evidence="2" key="2">
    <citation type="journal article" date="2015" name="Fish Shellfish Immunol.">
        <title>Early steps in the European eel (Anguilla anguilla)-Vibrio vulnificus interaction in the gills: Role of the RtxA13 toxin.</title>
        <authorList>
            <person name="Callol A."/>
            <person name="Pajuelo D."/>
            <person name="Ebbesson L."/>
            <person name="Teles M."/>
            <person name="MacKenzie S."/>
            <person name="Amaro C."/>
        </authorList>
    </citation>
    <scope>NUCLEOTIDE SEQUENCE</scope>
</reference>
<name>A0A0E9U694_ANGAN</name>
<proteinExistence type="predicted"/>
<evidence type="ECO:0000256" key="1">
    <source>
        <dbReference type="SAM" id="MobiDB-lite"/>
    </source>
</evidence>
<dbReference type="EMBL" id="GBXM01047236">
    <property type="protein sequence ID" value="JAH61341.1"/>
    <property type="molecule type" value="Transcribed_RNA"/>
</dbReference>
<sequence length="24" mass="2669">MCVGQNTVSVLRLPNPKRMGQPKD</sequence>
<protein>
    <submittedName>
        <fullName evidence="2">Uncharacterized protein</fullName>
    </submittedName>
</protein>
<evidence type="ECO:0000313" key="2">
    <source>
        <dbReference type="EMBL" id="JAH61341.1"/>
    </source>
</evidence>
<feature type="region of interest" description="Disordered" evidence="1">
    <location>
        <begin position="1"/>
        <end position="24"/>
    </location>
</feature>
<organism evidence="2">
    <name type="scientific">Anguilla anguilla</name>
    <name type="common">European freshwater eel</name>
    <name type="synonym">Muraena anguilla</name>
    <dbReference type="NCBI Taxonomy" id="7936"/>
    <lineage>
        <taxon>Eukaryota</taxon>
        <taxon>Metazoa</taxon>
        <taxon>Chordata</taxon>
        <taxon>Craniata</taxon>
        <taxon>Vertebrata</taxon>
        <taxon>Euteleostomi</taxon>
        <taxon>Actinopterygii</taxon>
        <taxon>Neopterygii</taxon>
        <taxon>Teleostei</taxon>
        <taxon>Anguilliformes</taxon>
        <taxon>Anguillidae</taxon>
        <taxon>Anguilla</taxon>
    </lineage>
</organism>
<accession>A0A0E9U694</accession>
<dbReference type="AlphaFoldDB" id="A0A0E9U694"/>
<reference evidence="2" key="1">
    <citation type="submission" date="2014-11" db="EMBL/GenBank/DDBJ databases">
        <authorList>
            <person name="Amaro Gonzalez C."/>
        </authorList>
    </citation>
    <scope>NUCLEOTIDE SEQUENCE</scope>
</reference>